<dbReference type="GO" id="GO:0005524">
    <property type="term" value="F:ATP binding"/>
    <property type="evidence" value="ECO:0007669"/>
    <property type="project" value="UniProtKB-UniRule"/>
</dbReference>
<feature type="compositionally biased region" description="Basic and acidic residues" evidence="17">
    <location>
        <begin position="536"/>
        <end position="545"/>
    </location>
</feature>
<feature type="compositionally biased region" description="Basic and acidic residues" evidence="17">
    <location>
        <begin position="465"/>
        <end position="475"/>
    </location>
</feature>
<proteinExistence type="predicted"/>
<feature type="coiled-coil region" evidence="16">
    <location>
        <begin position="100"/>
        <end position="156"/>
    </location>
</feature>
<dbReference type="FunFam" id="3.30.505.10:FF:000051">
    <property type="entry name" value="Tyrosine-protein kinase"/>
    <property type="match status" value="1"/>
</dbReference>
<dbReference type="InterPro" id="IPR000980">
    <property type="entry name" value="SH2"/>
</dbReference>
<dbReference type="PROSITE" id="PS00109">
    <property type="entry name" value="PROTEIN_KINASE_TYR"/>
    <property type="match status" value="1"/>
</dbReference>
<dbReference type="Pfam" id="PF00017">
    <property type="entry name" value="SH2"/>
    <property type="match status" value="1"/>
</dbReference>
<dbReference type="PROSITE" id="PS51741">
    <property type="entry name" value="F_BAR"/>
    <property type="match status" value="1"/>
</dbReference>
<feature type="region of interest" description="Disordered" evidence="17">
    <location>
        <begin position="452"/>
        <end position="547"/>
    </location>
</feature>
<evidence type="ECO:0000256" key="17">
    <source>
        <dbReference type="SAM" id="MobiDB-lite"/>
    </source>
</evidence>
<dbReference type="Gene3D" id="1.10.510.10">
    <property type="entry name" value="Transferase(Phosphotransferase) domain 1"/>
    <property type="match status" value="1"/>
</dbReference>
<evidence type="ECO:0000313" key="21">
    <source>
        <dbReference type="EMBL" id="CAH1788194.1"/>
    </source>
</evidence>
<evidence type="ECO:0000256" key="13">
    <source>
        <dbReference type="PROSITE-ProRule" id="PRU00191"/>
    </source>
</evidence>
<dbReference type="Pfam" id="PF07714">
    <property type="entry name" value="PK_Tyr_Ser-Thr"/>
    <property type="match status" value="1"/>
</dbReference>
<dbReference type="InterPro" id="IPR001060">
    <property type="entry name" value="FCH_dom"/>
</dbReference>
<evidence type="ECO:0000256" key="6">
    <source>
        <dbReference type="ARBA" id="ARBA00022777"/>
    </source>
</evidence>
<evidence type="ECO:0000256" key="7">
    <source>
        <dbReference type="ARBA" id="ARBA00022840"/>
    </source>
</evidence>
<evidence type="ECO:0000256" key="10">
    <source>
        <dbReference type="ARBA" id="ARBA00051245"/>
    </source>
</evidence>
<dbReference type="EMBL" id="CAIIXF020000007">
    <property type="protein sequence ID" value="CAH1788194.1"/>
    <property type="molecule type" value="Genomic_DNA"/>
</dbReference>
<evidence type="ECO:0000256" key="4">
    <source>
        <dbReference type="ARBA" id="ARBA00022679"/>
    </source>
</evidence>
<evidence type="ECO:0000256" key="16">
    <source>
        <dbReference type="SAM" id="Coils"/>
    </source>
</evidence>
<dbReference type="InterPro" id="IPR008266">
    <property type="entry name" value="Tyr_kinase_AS"/>
</dbReference>
<dbReference type="FunFam" id="3.30.200.20:FF:000040">
    <property type="entry name" value="Dual specificity mitogen-activated protein kinase kinase"/>
    <property type="match status" value="1"/>
</dbReference>
<dbReference type="PROSITE" id="PS00107">
    <property type="entry name" value="PROTEIN_KINASE_ATP"/>
    <property type="match status" value="1"/>
</dbReference>
<feature type="domain" description="Protein kinase" evidence="19">
    <location>
        <begin position="655"/>
        <end position="914"/>
    </location>
</feature>
<feature type="active site" description="Proton acceptor" evidence="11">
    <location>
        <position position="777"/>
    </location>
</feature>
<protein>
    <recommendedName>
        <fullName evidence="1">non-specific protein-tyrosine kinase</fullName>
        <ecNumber evidence="1">2.7.10.2</ecNumber>
    </recommendedName>
</protein>
<keyword evidence="13" id="KW-0727">SH2 domain</keyword>
<dbReference type="InterPro" id="IPR035849">
    <property type="entry name" value="Fes/Fps/Fer_SH2"/>
</dbReference>
<reference evidence="21" key="1">
    <citation type="submission" date="2022-03" db="EMBL/GenBank/DDBJ databases">
        <authorList>
            <person name="Martin C."/>
        </authorList>
    </citation>
    <scope>NUCLEOTIDE SEQUENCE</scope>
</reference>
<dbReference type="PANTHER" id="PTHR24418">
    <property type="entry name" value="TYROSINE-PROTEIN KINASE"/>
    <property type="match status" value="1"/>
</dbReference>
<evidence type="ECO:0000256" key="11">
    <source>
        <dbReference type="PIRSR" id="PIRSR000632-1"/>
    </source>
</evidence>
<dbReference type="FunFam" id="1.10.510.10:FF:000212">
    <property type="entry name" value="Tyrosine-protein kinase"/>
    <property type="match status" value="1"/>
</dbReference>
<dbReference type="PROSITE" id="PS50011">
    <property type="entry name" value="PROTEIN_KINASE_DOM"/>
    <property type="match status" value="1"/>
</dbReference>
<evidence type="ECO:0000256" key="14">
    <source>
        <dbReference type="PROSITE-ProRule" id="PRU01077"/>
    </source>
</evidence>
<evidence type="ECO:0000256" key="8">
    <source>
        <dbReference type="ARBA" id="ARBA00023054"/>
    </source>
</evidence>
<dbReference type="Pfam" id="PF00611">
    <property type="entry name" value="FCH"/>
    <property type="match status" value="1"/>
</dbReference>
<evidence type="ECO:0000256" key="9">
    <source>
        <dbReference type="ARBA" id="ARBA00023137"/>
    </source>
</evidence>
<feature type="binding site" evidence="12">
    <location>
        <begin position="661"/>
        <end position="669"/>
    </location>
    <ligand>
        <name>ATP</name>
        <dbReference type="ChEBI" id="CHEBI:30616"/>
    </ligand>
</feature>
<evidence type="ECO:0000256" key="12">
    <source>
        <dbReference type="PIRSR" id="PIRSR000632-2"/>
    </source>
</evidence>
<keyword evidence="4" id="KW-0808">Transferase</keyword>
<dbReference type="CDD" id="cd10361">
    <property type="entry name" value="SH2_Fps_family"/>
    <property type="match status" value="1"/>
</dbReference>
<evidence type="ECO:0000256" key="2">
    <source>
        <dbReference type="ARBA" id="ARBA00022527"/>
    </source>
</evidence>
<dbReference type="InterPro" id="IPR036860">
    <property type="entry name" value="SH2_dom_sf"/>
</dbReference>
<evidence type="ECO:0000256" key="15">
    <source>
        <dbReference type="PROSITE-ProRule" id="PRU10141"/>
    </source>
</evidence>
<feature type="coiled-coil region" evidence="16">
    <location>
        <begin position="286"/>
        <end position="384"/>
    </location>
</feature>
<feature type="compositionally biased region" description="Low complexity" evidence="17">
    <location>
        <begin position="485"/>
        <end position="497"/>
    </location>
</feature>
<evidence type="ECO:0000259" key="18">
    <source>
        <dbReference type="PROSITE" id="PS50001"/>
    </source>
</evidence>
<evidence type="ECO:0000256" key="1">
    <source>
        <dbReference type="ARBA" id="ARBA00011903"/>
    </source>
</evidence>
<dbReference type="InterPro" id="IPR020635">
    <property type="entry name" value="Tyr_kinase_cat_dom"/>
</dbReference>
<dbReference type="SUPFAM" id="SSF103657">
    <property type="entry name" value="BAR/IMD domain-like"/>
    <property type="match status" value="1"/>
</dbReference>
<dbReference type="SUPFAM" id="SSF56112">
    <property type="entry name" value="Protein kinase-like (PK-like)"/>
    <property type="match status" value="1"/>
</dbReference>
<feature type="domain" description="SH2" evidence="18">
    <location>
        <begin position="551"/>
        <end position="643"/>
    </location>
</feature>
<dbReference type="Gene3D" id="3.30.200.20">
    <property type="entry name" value="Phosphorylase Kinase, domain 1"/>
    <property type="match status" value="1"/>
</dbReference>
<dbReference type="EC" id="2.7.10.2" evidence="1"/>
<dbReference type="Proteomes" id="UP000749559">
    <property type="component" value="Unassembled WGS sequence"/>
</dbReference>
<feature type="domain" description="F-BAR" evidence="20">
    <location>
        <begin position="1"/>
        <end position="261"/>
    </location>
</feature>
<dbReference type="GO" id="GO:0004674">
    <property type="term" value="F:protein serine/threonine kinase activity"/>
    <property type="evidence" value="ECO:0007669"/>
    <property type="project" value="UniProtKB-KW"/>
</dbReference>
<dbReference type="OrthoDB" id="546826at2759"/>
<dbReference type="SUPFAM" id="SSF55550">
    <property type="entry name" value="SH2 domain"/>
    <property type="match status" value="1"/>
</dbReference>
<dbReference type="PROSITE" id="PS50001">
    <property type="entry name" value="SH2"/>
    <property type="match status" value="1"/>
</dbReference>
<dbReference type="InterPro" id="IPR017441">
    <property type="entry name" value="Protein_kinase_ATP_BS"/>
</dbReference>
<dbReference type="SMART" id="SM00055">
    <property type="entry name" value="FCH"/>
    <property type="match status" value="1"/>
</dbReference>
<dbReference type="InterPro" id="IPR016250">
    <property type="entry name" value="Tyr-prot_kinase_Fes/Fps"/>
</dbReference>
<evidence type="ECO:0000259" key="19">
    <source>
        <dbReference type="PROSITE" id="PS50011"/>
    </source>
</evidence>
<dbReference type="GO" id="GO:0004715">
    <property type="term" value="F:non-membrane spanning protein tyrosine kinase activity"/>
    <property type="evidence" value="ECO:0007669"/>
    <property type="project" value="UniProtKB-EC"/>
</dbReference>
<evidence type="ECO:0000256" key="3">
    <source>
        <dbReference type="ARBA" id="ARBA00022553"/>
    </source>
</evidence>
<dbReference type="PIRSF" id="PIRSF000632">
    <property type="entry name" value="TyrPK_fps"/>
    <property type="match status" value="1"/>
</dbReference>
<organism evidence="21 22">
    <name type="scientific">Owenia fusiformis</name>
    <name type="common">Polychaete worm</name>
    <dbReference type="NCBI Taxonomy" id="6347"/>
    <lineage>
        <taxon>Eukaryota</taxon>
        <taxon>Metazoa</taxon>
        <taxon>Spiralia</taxon>
        <taxon>Lophotrochozoa</taxon>
        <taxon>Annelida</taxon>
        <taxon>Polychaeta</taxon>
        <taxon>Sedentaria</taxon>
        <taxon>Canalipalpata</taxon>
        <taxon>Sabellida</taxon>
        <taxon>Oweniida</taxon>
        <taxon>Oweniidae</taxon>
        <taxon>Owenia</taxon>
    </lineage>
</organism>
<keyword evidence="9" id="KW-0829">Tyrosine-protein kinase</keyword>
<keyword evidence="22" id="KW-1185">Reference proteome</keyword>
<dbReference type="CDD" id="cd05041">
    <property type="entry name" value="PTKc_Fes_like"/>
    <property type="match status" value="1"/>
</dbReference>
<dbReference type="Gene3D" id="3.30.505.10">
    <property type="entry name" value="SH2 domain"/>
    <property type="match status" value="1"/>
</dbReference>
<comment type="caution">
    <text evidence="21">The sequence shown here is derived from an EMBL/GenBank/DDBJ whole genome shotgun (WGS) entry which is preliminary data.</text>
</comment>
<keyword evidence="2" id="KW-0723">Serine/threonine-protein kinase</keyword>
<sequence>MGFGTDLQSHSSHQALLQLQDAEIRLLENMRKCMQQRIKSDREYTSMLQLVITQSQKLENSEFNSPVFQVWHTVIRETEQFVKILKQNTDSLMSKTIEKIAKLISEKRAARRAYNEERNRLDTEFNKVQEEVAKHHGEYKRNMEKLTVEKARYEDLLMKGKAGRTFEEAKTKYLKTTVKLHKVHNDYVISLHEASLHQKDYLEKKIPGLLAYHQEVQESMVGQCKEILQEYSNYTNFSRDDFTSSQAELDKAILSISPSLEYKEFIDKNKDDPICAQTFEFDKDLLEEYKGTLKDNQIALDDLTVETLQHNLSGFQDQLALFQNHIEQKTQEMATLEEEIQQLPAANELDEIQKNDCIVKKRAVQILKRDIAELECNERKYTKMIELVSKPVTELGDNAPPSGIDIHDLTTEQIENASSDSNISTITASGSGLKDFKKKFAAGFTTLKTKNPFKKQLGSTPPKPPSRDFLDHHDSGNVSDKNNEKNNSTNQNQEKTSGTTYQQSYQRMSKASHTSIFSNKSDTTSPVHSPTENPLIEEKTSSDRPVDDEEWFHGVLPREEVQRLLSVDGDYLVRESKNKKTEEVQYVLSVMWKGHKHFIIQGENGAWRLEGSCFPTIQELILNQQNSNTPVTNRSQALLKKAILRADWELKNDDIELGPKIGNGNFGDVFKGRFKPTNQEVAVKTCKETLSEEMRKKFLQEGRILKQYDHINIVKFVGIAAHRKPVMIVMEFVGGGALLSYLRKQGNRVPCKDLIKMCEDASAGMAYLESKNCIHRDLAARNCLLDKENNIVKISDFGMSREEEEYTVSDGLKQIPIKWTAPEALNFGRYTSLCDVWSFGILMWEVFSGGSTPYSGMTNQQARDKIDMGYRMPAPEGTPDAAYKLMMKCWEYEPDQRPHFDAIFRELQSCRNNL</sequence>
<dbReference type="InterPro" id="IPR001245">
    <property type="entry name" value="Ser-Thr/Tyr_kinase_cat_dom"/>
</dbReference>
<evidence type="ECO:0000256" key="5">
    <source>
        <dbReference type="ARBA" id="ARBA00022741"/>
    </source>
</evidence>
<keyword evidence="3" id="KW-0597">Phosphoprotein</keyword>
<dbReference type="InterPro" id="IPR011009">
    <property type="entry name" value="Kinase-like_dom_sf"/>
</dbReference>
<keyword evidence="5 12" id="KW-0547">Nucleotide-binding</keyword>
<feature type="binding site" evidence="12 15">
    <location>
        <position position="684"/>
    </location>
    <ligand>
        <name>ATP</name>
        <dbReference type="ChEBI" id="CHEBI:30616"/>
    </ligand>
</feature>
<keyword evidence="8 14" id="KW-0175">Coiled coil</keyword>
<dbReference type="SMART" id="SM00219">
    <property type="entry name" value="TyrKc"/>
    <property type="match status" value="1"/>
</dbReference>
<dbReference type="InterPro" id="IPR027267">
    <property type="entry name" value="AH/BAR_dom_sf"/>
</dbReference>
<feature type="compositionally biased region" description="Polar residues" evidence="17">
    <location>
        <begin position="498"/>
        <end position="532"/>
    </location>
</feature>
<gene>
    <name evidence="21" type="ORF">OFUS_LOCUS13769</name>
</gene>
<dbReference type="Gene3D" id="1.10.287.160">
    <property type="entry name" value="HR1 repeat"/>
    <property type="match status" value="1"/>
</dbReference>
<keyword evidence="6" id="KW-0418">Kinase</keyword>
<dbReference type="InterPro" id="IPR031160">
    <property type="entry name" value="F_BAR_dom"/>
</dbReference>
<dbReference type="PRINTS" id="PR00109">
    <property type="entry name" value="TYRKINASE"/>
</dbReference>
<name>A0A8S4P5E8_OWEFU</name>
<dbReference type="InterPro" id="IPR050198">
    <property type="entry name" value="Non-receptor_tyrosine_kinases"/>
</dbReference>
<accession>A0A8S4P5E8</accession>
<evidence type="ECO:0000313" key="22">
    <source>
        <dbReference type="Proteomes" id="UP000749559"/>
    </source>
</evidence>
<evidence type="ECO:0000259" key="20">
    <source>
        <dbReference type="PROSITE" id="PS51741"/>
    </source>
</evidence>
<dbReference type="AlphaFoldDB" id="A0A8S4P5E8"/>
<keyword evidence="7 12" id="KW-0067">ATP-binding</keyword>
<dbReference type="SMART" id="SM00252">
    <property type="entry name" value="SH2"/>
    <property type="match status" value="1"/>
</dbReference>
<dbReference type="InterPro" id="IPR000719">
    <property type="entry name" value="Prot_kinase_dom"/>
</dbReference>
<dbReference type="Gene3D" id="1.20.1270.60">
    <property type="entry name" value="Arfaptin homology (AH) domain/BAR domain"/>
    <property type="match status" value="1"/>
</dbReference>
<comment type="catalytic activity">
    <reaction evidence="10">
        <text>L-tyrosyl-[protein] + ATP = O-phospho-L-tyrosyl-[protein] + ADP + H(+)</text>
        <dbReference type="Rhea" id="RHEA:10596"/>
        <dbReference type="Rhea" id="RHEA-COMP:10136"/>
        <dbReference type="Rhea" id="RHEA-COMP:20101"/>
        <dbReference type="ChEBI" id="CHEBI:15378"/>
        <dbReference type="ChEBI" id="CHEBI:30616"/>
        <dbReference type="ChEBI" id="CHEBI:46858"/>
        <dbReference type="ChEBI" id="CHEBI:61978"/>
        <dbReference type="ChEBI" id="CHEBI:456216"/>
        <dbReference type="EC" id="2.7.10.2"/>
    </reaction>
</comment>